<protein>
    <submittedName>
        <fullName evidence="1">Putative 3-hydroxyacyl-CoA dehydrogenase B0272.3</fullName>
    </submittedName>
</protein>
<name>A0A2P2JSK2_RHIMU</name>
<evidence type="ECO:0000313" key="1">
    <source>
        <dbReference type="EMBL" id="MBW96451.1"/>
    </source>
</evidence>
<accession>A0A2P2JSK2</accession>
<dbReference type="EMBL" id="GGEC01015968">
    <property type="protein sequence ID" value="MBW96451.1"/>
    <property type="molecule type" value="Transcribed_RNA"/>
</dbReference>
<organism evidence="1">
    <name type="scientific">Rhizophora mucronata</name>
    <name type="common">Asiatic mangrove</name>
    <dbReference type="NCBI Taxonomy" id="61149"/>
    <lineage>
        <taxon>Eukaryota</taxon>
        <taxon>Viridiplantae</taxon>
        <taxon>Streptophyta</taxon>
        <taxon>Embryophyta</taxon>
        <taxon>Tracheophyta</taxon>
        <taxon>Spermatophyta</taxon>
        <taxon>Magnoliopsida</taxon>
        <taxon>eudicotyledons</taxon>
        <taxon>Gunneridae</taxon>
        <taxon>Pentapetalae</taxon>
        <taxon>rosids</taxon>
        <taxon>fabids</taxon>
        <taxon>Malpighiales</taxon>
        <taxon>Rhizophoraceae</taxon>
        <taxon>Rhizophora</taxon>
    </lineage>
</organism>
<reference evidence="1" key="1">
    <citation type="submission" date="2018-02" db="EMBL/GenBank/DDBJ databases">
        <title>Rhizophora mucronata_Transcriptome.</title>
        <authorList>
            <person name="Meera S.P."/>
            <person name="Sreeshan A."/>
            <person name="Augustine A."/>
        </authorList>
    </citation>
    <scope>NUCLEOTIDE SEQUENCE</scope>
    <source>
        <tissue evidence="1">Leaf</tissue>
    </source>
</reference>
<sequence length="91" mass="10147">MMIKLKSTYNINQQKNIYLRELAFGDQTTDVGGDGVHGSGESIRININQPYIEPVYGGELGDSGTHLTGTHHAYYCRLHLLCHLCFHLASL</sequence>
<proteinExistence type="predicted"/>
<dbReference type="AlphaFoldDB" id="A0A2P2JSK2"/>